<gene>
    <name evidence="1" type="ORF">S01H4_05126</name>
</gene>
<dbReference type="AlphaFoldDB" id="X1AHI2"/>
<organism evidence="1">
    <name type="scientific">marine sediment metagenome</name>
    <dbReference type="NCBI Taxonomy" id="412755"/>
    <lineage>
        <taxon>unclassified sequences</taxon>
        <taxon>metagenomes</taxon>
        <taxon>ecological metagenomes</taxon>
    </lineage>
</organism>
<protein>
    <submittedName>
        <fullName evidence="1">Uncharacterized protein</fullName>
    </submittedName>
</protein>
<reference evidence="1" key="1">
    <citation type="journal article" date="2014" name="Front. Microbiol.">
        <title>High frequency of phylogenetically diverse reductive dehalogenase-homologous genes in deep subseafloor sedimentary metagenomes.</title>
        <authorList>
            <person name="Kawai M."/>
            <person name="Futagami T."/>
            <person name="Toyoda A."/>
            <person name="Takaki Y."/>
            <person name="Nishi S."/>
            <person name="Hori S."/>
            <person name="Arai W."/>
            <person name="Tsubouchi T."/>
            <person name="Morono Y."/>
            <person name="Uchiyama I."/>
            <person name="Ito T."/>
            <person name="Fujiyama A."/>
            <person name="Inagaki F."/>
            <person name="Takami H."/>
        </authorList>
    </citation>
    <scope>NUCLEOTIDE SEQUENCE</scope>
    <source>
        <strain evidence="1">Expedition CK06-06</strain>
    </source>
</reference>
<name>X1AHI2_9ZZZZ</name>
<dbReference type="EMBL" id="BART01001456">
    <property type="protein sequence ID" value="GAG69212.1"/>
    <property type="molecule type" value="Genomic_DNA"/>
</dbReference>
<sequence>MKRYITFILCLLLILIITSCTPPIPTGPVYWGKLYNACDGTCFCSNWTLKFYIDNVYTATIKPGKNYSTAVTAGWHTFLVYHNQECLNAPGYSLEIIGEGWYYWGGCEDGTHP</sequence>
<comment type="caution">
    <text evidence="1">The sequence shown here is derived from an EMBL/GenBank/DDBJ whole genome shotgun (WGS) entry which is preliminary data.</text>
</comment>
<evidence type="ECO:0000313" key="1">
    <source>
        <dbReference type="EMBL" id="GAG69212.1"/>
    </source>
</evidence>
<proteinExistence type="predicted"/>
<dbReference type="PROSITE" id="PS51257">
    <property type="entry name" value="PROKAR_LIPOPROTEIN"/>
    <property type="match status" value="1"/>
</dbReference>
<accession>X1AHI2</accession>